<feature type="compositionally biased region" description="Low complexity" evidence="3">
    <location>
        <begin position="201"/>
        <end position="219"/>
    </location>
</feature>
<gene>
    <name evidence="5" type="primary">SWC5</name>
    <name evidence="5" type="ORF">Q9L58_010588</name>
</gene>
<dbReference type="InterPro" id="IPR027124">
    <property type="entry name" value="Swc5/CFDP1/2"/>
</dbReference>
<evidence type="ECO:0000313" key="5">
    <source>
        <dbReference type="EMBL" id="KAL0630567.1"/>
    </source>
</evidence>
<accession>A0ABR3G4A3</accession>
<dbReference type="PANTHER" id="PTHR48407:SF1">
    <property type="entry name" value="CRANIOFACIAL DEVELOPMENT PROTEIN 1"/>
    <property type="match status" value="1"/>
</dbReference>
<feature type="compositionally biased region" description="Basic and acidic residues" evidence="3">
    <location>
        <begin position="90"/>
        <end position="99"/>
    </location>
</feature>
<dbReference type="InterPro" id="IPR011421">
    <property type="entry name" value="BCNT-C"/>
</dbReference>
<evidence type="ECO:0000256" key="3">
    <source>
        <dbReference type="SAM" id="MobiDB-lite"/>
    </source>
</evidence>
<dbReference type="PROSITE" id="PS51279">
    <property type="entry name" value="BCNT_C"/>
    <property type="match status" value="1"/>
</dbReference>
<name>A0ABR3G4A3_9PEZI</name>
<organism evidence="5 6">
    <name type="scientific">Discina gigas</name>
    <dbReference type="NCBI Taxonomy" id="1032678"/>
    <lineage>
        <taxon>Eukaryota</taxon>
        <taxon>Fungi</taxon>
        <taxon>Dikarya</taxon>
        <taxon>Ascomycota</taxon>
        <taxon>Pezizomycotina</taxon>
        <taxon>Pezizomycetes</taxon>
        <taxon>Pezizales</taxon>
        <taxon>Discinaceae</taxon>
        <taxon>Discina</taxon>
    </lineage>
</organism>
<comment type="similarity">
    <text evidence="1">Belongs to the SWC5 family.</text>
</comment>
<sequence length="307" mass="33451">MSSPIIAATTTPPPPVESNLTLLDDEDYNSAEDDDFDPTAVAAEADVSGSDSDSREPRKKRKRRVSDSSVESFGNDSGGEGGLIKTRAQRAKERFEKPRLGGVLASANASTTDVDELWRQMNSKPTKPAPAATPEPVTVENAEEKEEVEEKEGEIKVNAEGEETITISRAYTFAGTTYTELKTVPRYSHEASTYLADVSITSPTSTPATATPPIDSTLPPRRPPPKKRASVFDAAAAARKPAIAAAAQKMNTLEKSRLDWAGFVDKEGISEELKKHTRGDKAYLDRQAFLGRVEENRDRAWKEGQKK</sequence>
<evidence type="ECO:0000259" key="4">
    <source>
        <dbReference type="PROSITE" id="PS51279"/>
    </source>
</evidence>
<dbReference type="PANTHER" id="PTHR48407">
    <property type="entry name" value="CRANIOFACIAL DEVELOPMENT PROTEIN 1"/>
    <property type="match status" value="1"/>
</dbReference>
<protein>
    <recommendedName>
        <fullName evidence="2">SWR1-complex protein 5</fullName>
    </recommendedName>
</protein>
<feature type="region of interest" description="Disordered" evidence="3">
    <location>
        <begin position="1"/>
        <end position="160"/>
    </location>
</feature>
<keyword evidence="6" id="KW-1185">Reference proteome</keyword>
<feature type="domain" description="BCNT-C" evidence="4">
    <location>
        <begin position="230"/>
        <end position="307"/>
    </location>
</feature>
<dbReference type="EMBL" id="JBBBZM010000507">
    <property type="protein sequence ID" value="KAL0630567.1"/>
    <property type="molecule type" value="Genomic_DNA"/>
</dbReference>
<feature type="compositionally biased region" description="Acidic residues" evidence="3">
    <location>
        <begin position="141"/>
        <end position="152"/>
    </location>
</feature>
<dbReference type="Proteomes" id="UP001447188">
    <property type="component" value="Unassembled WGS sequence"/>
</dbReference>
<feature type="compositionally biased region" description="Low complexity" evidence="3">
    <location>
        <begin position="1"/>
        <end position="10"/>
    </location>
</feature>
<reference evidence="5 6" key="1">
    <citation type="submission" date="2024-02" db="EMBL/GenBank/DDBJ databases">
        <title>Discinaceae phylogenomics.</title>
        <authorList>
            <person name="Dirks A.C."/>
            <person name="James T.Y."/>
        </authorList>
    </citation>
    <scope>NUCLEOTIDE SEQUENCE [LARGE SCALE GENOMIC DNA]</scope>
    <source>
        <strain evidence="5 6">ACD0624</strain>
    </source>
</reference>
<evidence type="ECO:0000256" key="1">
    <source>
        <dbReference type="ARBA" id="ARBA00010465"/>
    </source>
</evidence>
<dbReference type="Pfam" id="PF07572">
    <property type="entry name" value="BCNT"/>
    <property type="match status" value="1"/>
</dbReference>
<feature type="region of interest" description="Disordered" evidence="3">
    <location>
        <begin position="201"/>
        <end position="228"/>
    </location>
</feature>
<comment type="caution">
    <text evidence="5">The sequence shown here is derived from an EMBL/GenBank/DDBJ whole genome shotgun (WGS) entry which is preliminary data.</text>
</comment>
<evidence type="ECO:0000313" key="6">
    <source>
        <dbReference type="Proteomes" id="UP001447188"/>
    </source>
</evidence>
<evidence type="ECO:0000256" key="2">
    <source>
        <dbReference type="ARBA" id="ARBA00019138"/>
    </source>
</evidence>
<feature type="compositionally biased region" description="Acidic residues" evidence="3">
    <location>
        <begin position="23"/>
        <end position="37"/>
    </location>
</feature>
<proteinExistence type="inferred from homology"/>